<evidence type="ECO:0008006" key="4">
    <source>
        <dbReference type="Google" id="ProtNLM"/>
    </source>
</evidence>
<reference evidence="3" key="1">
    <citation type="journal article" date="2019" name="Int. J. Syst. Evol. Microbiol.">
        <title>The Global Catalogue of Microorganisms (GCM) 10K type strain sequencing project: providing services to taxonomists for standard genome sequencing and annotation.</title>
        <authorList>
            <consortium name="The Broad Institute Genomics Platform"/>
            <consortium name="The Broad Institute Genome Sequencing Center for Infectious Disease"/>
            <person name="Wu L."/>
            <person name="Ma J."/>
        </authorList>
    </citation>
    <scope>NUCLEOTIDE SEQUENCE [LARGE SCALE GENOMIC DNA]</scope>
    <source>
        <strain evidence="3">JCM 16925</strain>
    </source>
</reference>
<gene>
    <name evidence="2" type="ORF">GCM10022233_81200</name>
</gene>
<keyword evidence="1" id="KW-0812">Transmembrane</keyword>
<protein>
    <recommendedName>
        <fullName evidence="4">DUF2530 domain-containing protein</fullName>
    </recommendedName>
</protein>
<evidence type="ECO:0000313" key="2">
    <source>
        <dbReference type="EMBL" id="GAA4086336.1"/>
    </source>
</evidence>
<dbReference type="Proteomes" id="UP001499984">
    <property type="component" value="Unassembled WGS sequence"/>
</dbReference>
<sequence>MRQHQRLRGRRDPGHGERFLFSVALVVVSLLWITQDTAPWAKALCGVGAIGGVFGAFFFGWRWIRARDDSP</sequence>
<comment type="caution">
    <text evidence="2">The sequence shown here is derived from an EMBL/GenBank/DDBJ whole genome shotgun (WGS) entry which is preliminary data.</text>
</comment>
<proteinExistence type="predicted"/>
<dbReference type="EMBL" id="BAAAZY010000029">
    <property type="protein sequence ID" value="GAA4086336.1"/>
    <property type="molecule type" value="Genomic_DNA"/>
</dbReference>
<keyword evidence="1" id="KW-1133">Transmembrane helix</keyword>
<name>A0ABP7WDN6_9ACTN</name>
<feature type="transmembrane region" description="Helical" evidence="1">
    <location>
        <begin position="40"/>
        <end position="61"/>
    </location>
</feature>
<evidence type="ECO:0000256" key="1">
    <source>
        <dbReference type="SAM" id="Phobius"/>
    </source>
</evidence>
<organism evidence="2 3">
    <name type="scientific">Streptomyces shaanxiensis</name>
    <dbReference type="NCBI Taxonomy" id="653357"/>
    <lineage>
        <taxon>Bacteria</taxon>
        <taxon>Bacillati</taxon>
        <taxon>Actinomycetota</taxon>
        <taxon>Actinomycetes</taxon>
        <taxon>Kitasatosporales</taxon>
        <taxon>Streptomycetaceae</taxon>
        <taxon>Streptomyces</taxon>
    </lineage>
</organism>
<evidence type="ECO:0000313" key="3">
    <source>
        <dbReference type="Proteomes" id="UP001499984"/>
    </source>
</evidence>
<keyword evidence="1" id="KW-0472">Membrane</keyword>
<feature type="transmembrane region" description="Helical" evidence="1">
    <location>
        <begin position="16"/>
        <end position="34"/>
    </location>
</feature>
<accession>A0ABP7WDN6</accession>
<keyword evidence="3" id="KW-1185">Reference proteome</keyword>